<organism evidence="2">
    <name type="scientific">Camponotus floridanus</name>
    <name type="common">Florida carpenter ant</name>
    <dbReference type="NCBI Taxonomy" id="104421"/>
    <lineage>
        <taxon>Eukaryota</taxon>
        <taxon>Metazoa</taxon>
        <taxon>Ecdysozoa</taxon>
        <taxon>Arthropoda</taxon>
        <taxon>Hexapoda</taxon>
        <taxon>Insecta</taxon>
        <taxon>Pterygota</taxon>
        <taxon>Neoptera</taxon>
        <taxon>Endopterygota</taxon>
        <taxon>Hymenoptera</taxon>
        <taxon>Apocrita</taxon>
        <taxon>Aculeata</taxon>
        <taxon>Formicoidea</taxon>
        <taxon>Formicidae</taxon>
        <taxon>Formicinae</taxon>
        <taxon>Camponotus</taxon>
    </lineage>
</organism>
<gene>
    <name evidence="1" type="ORF">EAG_00293</name>
</gene>
<sequence length="65" mass="7728">HSLMCKPTEAILTPKQLFDWGRSAMKTIETFFYSQTEHDRCQRFLNRRFKDAPAVPEILKNHSFI</sequence>
<evidence type="ECO:0000313" key="2">
    <source>
        <dbReference type="Proteomes" id="UP000000311"/>
    </source>
</evidence>
<dbReference type="AlphaFoldDB" id="E2AQS5"/>
<dbReference type="Proteomes" id="UP000000311">
    <property type="component" value="Unassembled WGS sequence"/>
</dbReference>
<proteinExistence type="predicted"/>
<dbReference type="EMBL" id="GL441833">
    <property type="protein sequence ID" value="EFN64214.1"/>
    <property type="molecule type" value="Genomic_DNA"/>
</dbReference>
<name>E2AQS5_CAMFO</name>
<keyword evidence="2" id="KW-1185">Reference proteome</keyword>
<feature type="non-terminal residue" evidence="1">
    <location>
        <position position="1"/>
    </location>
</feature>
<accession>E2AQS5</accession>
<dbReference type="InParanoid" id="E2AQS5"/>
<reference evidence="1 2" key="1">
    <citation type="journal article" date="2010" name="Science">
        <title>Genomic comparison of the ants Camponotus floridanus and Harpegnathos saltator.</title>
        <authorList>
            <person name="Bonasio R."/>
            <person name="Zhang G."/>
            <person name="Ye C."/>
            <person name="Mutti N.S."/>
            <person name="Fang X."/>
            <person name="Qin N."/>
            <person name="Donahue G."/>
            <person name="Yang P."/>
            <person name="Li Q."/>
            <person name="Li C."/>
            <person name="Zhang P."/>
            <person name="Huang Z."/>
            <person name="Berger S.L."/>
            <person name="Reinberg D."/>
            <person name="Wang J."/>
            <person name="Liebig J."/>
        </authorList>
    </citation>
    <scope>NUCLEOTIDE SEQUENCE [LARGE SCALE GENOMIC DNA]</scope>
    <source>
        <strain evidence="2">C129</strain>
    </source>
</reference>
<protein>
    <submittedName>
        <fullName evidence="1">Uncharacterized protein</fullName>
    </submittedName>
</protein>
<evidence type="ECO:0000313" key="1">
    <source>
        <dbReference type="EMBL" id="EFN64214.1"/>
    </source>
</evidence>
<feature type="non-terminal residue" evidence="1">
    <location>
        <position position="65"/>
    </location>
</feature>